<dbReference type="AlphaFoldDB" id="A0ABC9GLQ5"/>
<keyword evidence="2" id="KW-1185">Reference proteome</keyword>
<evidence type="ECO:0000313" key="2">
    <source>
        <dbReference type="Proteomes" id="UP001497457"/>
    </source>
</evidence>
<dbReference type="PANTHER" id="PTHR33526">
    <property type="entry name" value="OS07G0123800 PROTEIN"/>
    <property type="match status" value="1"/>
</dbReference>
<dbReference type="EMBL" id="OZ075119">
    <property type="protein sequence ID" value="CAL5095758.1"/>
    <property type="molecule type" value="Genomic_DNA"/>
</dbReference>
<evidence type="ECO:0000313" key="1">
    <source>
        <dbReference type="EMBL" id="CAL5095758.1"/>
    </source>
</evidence>
<organism evidence="1 2">
    <name type="scientific">Urochloa decumbens</name>
    <dbReference type="NCBI Taxonomy" id="240449"/>
    <lineage>
        <taxon>Eukaryota</taxon>
        <taxon>Viridiplantae</taxon>
        <taxon>Streptophyta</taxon>
        <taxon>Embryophyta</taxon>
        <taxon>Tracheophyta</taxon>
        <taxon>Spermatophyta</taxon>
        <taxon>Magnoliopsida</taxon>
        <taxon>Liliopsida</taxon>
        <taxon>Poales</taxon>
        <taxon>Poaceae</taxon>
        <taxon>PACMAD clade</taxon>
        <taxon>Panicoideae</taxon>
        <taxon>Panicodae</taxon>
        <taxon>Paniceae</taxon>
        <taxon>Melinidinae</taxon>
        <taxon>Urochloa</taxon>
    </lineage>
</organism>
<gene>
    <name evidence="1" type="ORF">URODEC1_LOCUS116627</name>
</gene>
<reference evidence="1 2" key="2">
    <citation type="submission" date="2024-10" db="EMBL/GenBank/DDBJ databases">
        <authorList>
            <person name="Ryan C."/>
        </authorList>
    </citation>
    <scope>NUCLEOTIDE SEQUENCE [LARGE SCALE GENOMIC DNA]</scope>
</reference>
<protein>
    <submittedName>
        <fullName evidence="1">Uncharacterized protein</fullName>
    </submittedName>
</protein>
<name>A0ABC9GLQ5_9POAL</name>
<sequence>MSKKAAEGGGGRKLGRWLGAPVRALSRACDTYVRRMSACAGRMPTHAAAYGGRGGFAPGSMQAATFTSRSRRGGGGGDDDDVSELVRAMSQRQASVGRREGVEPVSVPVRSRSVAVGRIDEDAPCEFGADDVVRVGGPAVRRARSVAVGGAGLAARAGAGAGYYGAAKKPPLGPGVPRG</sequence>
<accession>A0ABC9GLQ5</accession>
<dbReference type="PANTHER" id="PTHR33526:SF14">
    <property type="entry name" value="OS05G0512100 PROTEIN"/>
    <property type="match status" value="1"/>
</dbReference>
<proteinExistence type="predicted"/>
<dbReference type="Proteomes" id="UP001497457">
    <property type="component" value="Chromosome 9rd"/>
</dbReference>
<reference evidence="2" key="1">
    <citation type="submission" date="2024-06" db="EMBL/GenBank/DDBJ databases">
        <authorList>
            <person name="Ryan C."/>
        </authorList>
    </citation>
    <scope>NUCLEOTIDE SEQUENCE [LARGE SCALE GENOMIC DNA]</scope>
</reference>